<accession>A0A8H7DQR2</accession>
<evidence type="ECO:0000313" key="3">
    <source>
        <dbReference type="Proteomes" id="UP000623687"/>
    </source>
</evidence>
<gene>
    <name evidence="2" type="ORF">PC9H_009502</name>
</gene>
<name>A0A8H7DQR2_PLEOS</name>
<keyword evidence="1" id="KW-0732">Signal</keyword>
<dbReference type="RefSeq" id="XP_036628392.1">
    <property type="nucleotide sequence ID" value="XM_036779003.1"/>
</dbReference>
<sequence>MFNTLITVSLLASLSIQGVFADFAVSQPEFTQCQEAKFSWQKTKGPYNILITKASDPCGDALADLGDFDSTTGAWKVALPAGIKVQLSIEDVDGEEAWTETITVKGSNDASCVPPALLALGSSSAVSSGAASTSTGSSSVPAIAVGGTTLVVPAATQTTVATSSVAPTPVGAANAGSDPFSKAAQNSASAFHTTSISAMVVSAVLAGLVLSL</sequence>
<dbReference type="VEuPathDB" id="FungiDB:PC9H_009502"/>
<reference evidence="2" key="1">
    <citation type="submission" date="2019-07" db="EMBL/GenBank/DDBJ databases">
        <authorList>
            <person name="Palmer J.M."/>
        </authorList>
    </citation>
    <scope>NUCLEOTIDE SEQUENCE</scope>
    <source>
        <strain evidence="2">PC9</strain>
    </source>
</reference>
<dbReference type="GeneID" id="59379320"/>
<dbReference type="Proteomes" id="UP000623687">
    <property type="component" value="Unassembled WGS sequence"/>
</dbReference>
<organism evidence="2 3">
    <name type="scientific">Pleurotus ostreatus</name>
    <name type="common">Oyster mushroom</name>
    <name type="synonym">White-rot fungus</name>
    <dbReference type="NCBI Taxonomy" id="5322"/>
    <lineage>
        <taxon>Eukaryota</taxon>
        <taxon>Fungi</taxon>
        <taxon>Dikarya</taxon>
        <taxon>Basidiomycota</taxon>
        <taxon>Agaricomycotina</taxon>
        <taxon>Agaricomycetes</taxon>
        <taxon>Agaricomycetidae</taxon>
        <taxon>Agaricales</taxon>
        <taxon>Pleurotineae</taxon>
        <taxon>Pleurotaceae</taxon>
        <taxon>Pleurotus</taxon>
    </lineage>
</organism>
<keyword evidence="3" id="KW-1185">Reference proteome</keyword>
<dbReference type="OrthoDB" id="3259746at2759"/>
<evidence type="ECO:0000313" key="2">
    <source>
        <dbReference type="EMBL" id="KAF7424198.1"/>
    </source>
</evidence>
<evidence type="ECO:0000256" key="1">
    <source>
        <dbReference type="SAM" id="SignalP"/>
    </source>
</evidence>
<feature type="signal peptide" evidence="1">
    <location>
        <begin position="1"/>
        <end position="21"/>
    </location>
</feature>
<comment type="caution">
    <text evidence="2">The sequence shown here is derived from an EMBL/GenBank/DDBJ whole genome shotgun (WGS) entry which is preliminary data.</text>
</comment>
<protein>
    <submittedName>
        <fullName evidence="2">Uncharacterized protein</fullName>
    </submittedName>
</protein>
<dbReference type="AlphaFoldDB" id="A0A8H7DQR2"/>
<proteinExistence type="predicted"/>
<dbReference type="EMBL" id="JACETU010000007">
    <property type="protein sequence ID" value="KAF7424198.1"/>
    <property type="molecule type" value="Genomic_DNA"/>
</dbReference>
<feature type="chain" id="PRO_5034781335" evidence="1">
    <location>
        <begin position="22"/>
        <end position="212"/>
    </location>
</feature>